<evidence type="ECO:0000256" key="1">
    <source>
        <dbReference type="SAM" id="Phobius"/>
    </source>
</evidence>
<feature type="transmembrane region" description="Helical" evidence="1">
    <location>
        <begin position="133"/>
        <end position="157"/>
    </location>
</feature>
<dbReference type="Pfam" id="PF06168">
    <property type="entry name" value="DUF981"/>
    <property type="match status" value="1"/>
</dbReference>
<feature type="transmembrane region" description="Helical" evidence="1">
    <location>
        <begin position="78"/>
        <end position="99"/>
    </location>
</feature>
<feature type="transmembrane region" description="Helical" evidence="1">
    <location>
        <begin position="45"/>
        <end position="66"/>
    </location>
</feature>
<keyword evidence="1" id="KW-1133">Transmembrane helix</keyword>
<evidence type="ECO:0000313" key="2">
    <source>
        <dbReference type="EMBL" id="SYX84244.1"/>
    </source>
</evidence>
<feature type="transmembrane region" description="Helical" evidence="1">
    <location>
        <begin position="211"/>
        <end position="236"/>
    </location>
</feature>
<feature type="transmembrane region" description="Helical" evidence="1">
    <location>
        <begin position="177"/>
        <end position="199"/>
    </location>
</feature>
<sequence length="240" mass="26302">MHIDWSSTQMYNTLMSIATGIGLLQMVRFGWLLRRGRQVSLEGWAIGFAVSGFILTLLGGVMTLTWPLSKVGFPFDDIIFGEPSLAFGVMLLAGAVILWRMSNKISKNEQLSKDFKKDSKVILEQTVEMARPLSYFASAMGLALISIAIAGVYFQLFAAPPEEPISGQFADYPMLEASFISGLYALTGIGAILLPFSLANRESFAVKIMSTVWTITGVAFTLFGALNYFTHIGLIVNTMK</sequence>
<keyword evidence="1" id="KW-0472">Membrane</keyword>
<dbReference type="InterPro" id="IPR009324">
    <property type="entry name" value="DUF981"/>
</dbReference>
<dbReference type="RefSeq" id="WP_138186210.1">
    <property type="nucleotide sequence ID" value="NZ_LS992241.1"/>
</dbReference>
<dbReference type="Proteomes" id="UP000304148">
    <property type="component" value="Chromosome"/>
</dbReference>
<keyword evidence="1" id="KW-0812">Transmembrane</keyword>
<accession>A0A383RCM1</accession>
<dbReference type="AlphaFoldDB" id="A0A383RCM1"/>
<evidence type="ECO:0000313" key="3">
    <source>
        <dbReference type="Proteomes" id="UP000304148"/>
    </source>
</evidence>
<organism evidence="2 3">
    <name type="scientific">Paenibacillus alvei</name>
    <name type="common">Bacillus alvei</name>
    <dbReference type="NCBI Taxonomy" id="44250"/>
    <lineage>
        <taxon>Bacteria</taxon>
        <taxon>Bacillati</taxon>
        <taxon>Bacillota</taxon>
        <taxon>Bacilli</taxon>
        <taxon>Bacillales</taxon>
        <taxon>Paenibacillaceae</taxon>
        <taxon>Paenibacillus</taxon>
    </lineage>
</organism>
<dbReference type="EMBL" id="LS992241">
    <property type="protein sequence ID" value="SYX84244.1"/>
    <property type="molecule type" value="Genomic_DNA"/>
</dbReference>
<feature type="transmembrane region" description="Helical" evidence="1">
    <location>
        <begin position="14"/>
        <end position="33"/>
    </location>
</feature>
<evidence type="ECO:0008006" key="4">
    <source>
        <dbReference type="Google" id="ProtNLM"/>
    </source>
</evidence>
<gene>
    <name evidence="2" type="ORF">PBLR_12666</name>
</gene>
<reference evidence="3" key="1">
    <citation type="submission" date="2018-08" db="EMBL/GenBank/DDBJ databases">
        <authorList>
            <person name="Chevrot R."/>
        </authorList>
    </citation>
    <scope>NUCLEOTIDE SEQUENCE [LARGE SCALE GENOMIC DNA]</scope>
</reference>
<protein>
    <recommendedName>
        <fullName evidence="4">DUF981 family protein</fullName>
    </recommendedName>
</protein>
<name>A0A383RCM1_PAEAL</name>
<proteinExistence type="predicted"/>